<evidence type="ECO:0000256" key="6">
    <source>
        <dbReference type="ARBA" id="ARBA00022821"/>
    </source>
</evidence>
<dbReference type="GO" id="GO:0006952">
    <property type="term" value="P:defense response"/>
    <property type="evidence" value="ECO:0007669"/>
    <property type="project" value="UniProtKB-KW"/>
</dbReference>
<dbReference type="GO" id="GO:0005544">
    <property type="term" value="F:calcium-dependent phospholipid binding"/>
    <property type="evidence" value="ECO:0007669"/>
    <property type="project" value="InterPro"/>
</dbReference>
<evidence type="ECO:0000313" key="12">
    <source>
        <dbReference type="Proteomes" id="UP000663760"/>
    </source>
</evidence>
<dbReference type="GO" id="GO:0046872">
    <property type="term" value="F:metal ion binding"/>
    <property type="evidence" value="ECO:0007669"/>
    <property type="project" value="UniProtKB-KW"/>
</dbReference>
<keyword evidence="7" id="KW-0106">Calcium</keyword>
<keyword evidence="3" id="KW-1003">Cell membrane</keyword>
<dbReference type="FunFam" id="2.60.40.150:FF:000168">
    <property type="entry name" value="Protein BONZAI 1"/>
    <property type="match status" value="1"/>
</dbReference>
<keyword evidence="12" id="KW-1185">Reference proteome</keyword>
<dbReference type="SMART" id="SM00239">
    <property type="entry name" value="C2"/>
    <property type="match status" value="2"/>
</dbReference>
<evidence type="ECO:0000256" key="4">
    <source>
        <dbReference type="ARBA" id="ARBA00022723"/>
    </source>
</evidence>
<keyword evidence="6" id="KW-0611">Plant defense</keyword>
<dbReference type="SUPFAM" id="SSF49562">
    <property type="entry name" value="C2 domain (Calcium/lipid-binding domain, CaLB)"/>
    <property type="match status" value="2"/>
</dbReference>
<dbReference type="InterPro" id="IPR035892">
    <property type="entry name" value="C2_domain_sf"/>
</dbReference>
<dbReference type="InterPro" id="IPR045052">
    <property type="entry name" value="Copine"/>
</dbReference>
<feature type="domain" description="C2" evidence="10">
    <location>
        <begin position="180"/>
        <end position="304"/>
    </location>
</feature>
<comment type="subcellular location">
    <subcellularLocation>
        <location evidence="1">Cell membrane</location>
        <topology evidence="1">Lipid-anchor</topology>
    </subcellularLocation>
</comment>
<dbReference type="CDD" id="cd04048">
    <property type="entry name" value="C2A_Copine"/>
    <property type="match status" value="1"/>
</dbReference>
<dbReference type="PANTHER" id="PTHR10857">
    <property type="entry name" value="COPINE"/>
    <property type="match status" value="1"/>
</dbReference>
<evidence type="ECO:0000313" key="11">
    <source>
        <dbReference type="EMBL" id="CAA7406010.1"/>
    </source>
</evidence>
<gene>
    <name evidence="11" type="ORF">SI8410_12016688</name>
</gene>
<evidence type="ECO:0000256" key="2">
    <source>
        <dbReference type="ARBA" id="ARBA00009048"/>
    </source>
</evidence>
<dbReference type="InterPro" id="IPR010734">
    <property type="entry name" value="Copine_C"/>
</dbReference>
<dbReference type="PROSITE" id="PS50004">
    <property type="entry name" value="C2"/>
    <property type="match status" value="2"/>
</dbReference>
<organism evidence="11 12">
    <name type="scientific">Spirodela intermedia</name>
    <name type="common">Intermediate duckweed</name>
    <dbReference type="NCBI Taxonomy" id="51605"/>
    <lineage>
        <taxon>Eukaryota</taxon>
        <taxon>Viridiplantae</taxon>
        <taxon>Streptophyta</taxon>
        <taxon>Embryophyta</taxon>
        <taxon>Tracheophyta</taxon>
        <taxon>Spermatophyta</taxon>
        <taxon>Magnoliopsida</taxon>
        <taxon>Liliopsida</taxon>
        <taxon>Araceae</taxon>
        <taxon>Lemnoideae</taxon>
        <taxon>Spirodela</taxon>
    </lineage>
</organism>
<reference evidence="11" key="1">
    <citation type="submission" date="2020-02" db="EMBL/GenBank/DDBJ databases">
        <authorList>
            <person name="Scholz U."/>
            <person name="Mascher M."/>
            <person name="Fiebig A."/>
        </authorList>
    </citation>
    <scope>NUCLEOTIDE SEQUENCE</scope>
</reference>
<dbReference type="CDD" id="cd04047">
    <property type="entry name" value="C2B_Copine"/>
    <property type="match status" value="1"/>
</dbReference>
<dbReference type="InterPro" id="IPR002035">
    <property type="entry name" value="VWF_A"/>
</dbReference>
<dbReference type="GO" id="GO:0005886">
    <property type="term" value="C:plasma membrane"/>
    <property type="evidence" value="ECO:0007669"/>
    <property type="project" value="UniProtKB-SubCell"/>
</dbReference>
<evidence type="ECO:0000259" key="10">
    <source>
        <dbReference type="PROSITE" id="PS50004"/>
    </source>
</evidence>
<name>A0A7I8L815_SPIIN</name>
<dbReference type="InterPro" id="IPR037768">
    <property type="entry name" value="C2B_Copine"/>
</dbReference>
<evidence type="ECO:0000256" key="1">
    <source>
        <dbReference type="ARBA" id="ARBA00004193"/>
    </source>
</evidence>
<proteinExistence type="inferred from homology"/>
<feature type="domain" description="C2" evidence="10">
    <location>
        <begin position="34"/>
        <end position="167"/>
    </location>
</feature>
<dbReference type="InterPro" id="IPR036465">
    <property type="entry name" value="vWFA_dom_sf"/>
</dbReference>
<evidence type="ECO:0000256" key="3">
    <source>
        <dbReference type="ARBA" id="ARBA00022475"/>
    </source>
</evidence>
<keyword evidence="5" id="KW-0677">Repeat</keyword>
<keyword evidence="4" id="KW-0479">Metal-binding</keyword>
<evidence type="ECO:0000256" key="5">
    <source>
        <dbReference type="ARBA" id="ARBA00022737"/>
    </source>
</evidence>
<evidence type="ECO:0000256" key="7">
    <source>
        <dbReference type="ARBA" id="ARBA00022837"/>
    </source>
</evidence>
<dbReference type="PANTHER" id="PTHR10857:SF120">
    <property type="entry name" value="PROTEIN BONZAI 3"/>
    <property type="match status" value="1"/>
</dbReference>
<comment type="similarity">
    <text evidence="2">Belongs to the copine family.</text>
</comment>
<dbReference type="AlphaFoldDB" id="A0A7I8L815"/>
<dbReference type="Proteomes" id="UP000663760">
    <property type="component" value="Chromosome 12"/>
</dbReference>
<evidence type="ECO:0000256" key="9">
    <source>
        <dbReference type="ARBA" id="ARBA00023288"/>
    </source>
</evidence>
<dbReference type="Pfam" id="PF00168">
    <property type="entry name" value="C2"/>
    <property type="match status" value="2"/>
</dbReference>
<dbReference type="FunFam" id="2.60.40.150:FF:000186">
    <property type="entry name" value="Protein BONZAI 3"/>
    <property type="match status" value="1"/>
</dbReference>
<protein>
    <recommendedName>
        <fullName evidence="10">C2 domain-containing protein</fullName>
    </recommendedName>
</protein>
<dbReference type="Pfam" id="PF07002">
    <property type="entry name" value="Copine"/>
    <property type="match status" value="1"/>
</dbReference>
<accession>A0A7I8L815</accession>
<dbReference type="GO" id="GO:0071277">
    <property type="term" value="P:cellular response to calcium ion"/>
    <property type="evidence" value="ECO:0007669"/>
    <property type="project" value="TreeGrafter"/>
</dbReference>
<dbReference type="SMART" id="SM00327">
    <property type="entry name" value="VWA"/>
    <property type="match status" value="1"/>
</dbReference>
<keyword evidence="8" id="KW-0472">Membrane</keyword>
<dbReference type="Gene3D" id="2.60.40.150">
    <property type="entry name" value="C2 domain"/>
    <property type="match status" value="2"/>
</dbReference>
<dbReference type="EMBL" id="LR746275">
    <property type="protein sequence ID" value="CAA7406010.1"/>
    <property type="molecule type" value="Genomic_DNA"/>
</dbReference>
<dbReference type="SUPFAM" id="SSF53300">
    <property type="entry name" value="vWA-like"/>
    <property type="match status" value="1"/>
</dbReference>
<sequence>MGGCFSDVRGGKEAVGGRRQNSLFSTSSPGTAGANEAVNFFFNARGLRGLYTEMELSLSASKLRNRDHLSKSDPLAVIYLKRKDGTLEELGRTEVIMNTLDPLWITKLKITYQFEIVQPLLFRIYDVDTRYHNIPVKTLKLNEQDYLGEASCTLSEIVTKKNRSLTLNLQDQSSPVGRKDLGNITIVAEETVSSRSVVEMVLRGSHLKNKDVFSKSDPFLRISRVVEGGGAIPICKTEVIDNNLDPVWKPINLSMQKLLSKDNPLVIECYDFNSSGKHELIGKLEKTAAELELLYKEKTGANFYVPSSAGHDRKKVLKSQLFVDRFIETTQYTFIDYISSGFELNFMVAVDFTASNGDARMPSSLHYIDPTGRFNAYQQAIHEVGDVIQFYDADRRFPAWGFGGKPAYGPVSHCFNLNGRTDVYECPAQRFTSGPTLFGPVINMAAQSASSSLSFNINKYFVLLIITDGVITDLQGTIDSLVKASDLPLSVMIVGVGDADFKEMEILDADNGKRLESSSGRVATRDIVQFVSLRDTHRGQIPVVQSLLEELPGQFLTYMHSRGIKPLFVQEEAQAPNFGG</sequence>
<evidence type="ECO:0000256" key="8">
    <source>
        <dbReference type="ARBA" id="ARBA00023136"/>
    </source>
</evidence>
<dbReference type="InterPro" id="IPR000008">
    <property type="entry name" value="C2_dom"/>
</dbReference>
<keyword evidence="9" id="KW-0449">Lipoprotein</keyword>
<dbReference type="OrthoDB" id="5855668at2759"/>